<name>A0ABT4B508_9ACTN</name>
<evidence type="ECO:0000256" key="1">
    <source>
        <dbReference type="SAM" id="MobiDB-lite"/>
    </source>
</evidence>
<evidence type="ECO:0000256" key="2">
    <source>
        <dbReference type="SAM" id="Phobius"/>
    </source>
</evidence>
<dbReference type="PROSITE" id="PS50837">
    <property type="entry name" value="NACHT"/>
    <property type="match status" value="1"/>
</dbReference>
<dbReference type="EMBL" id="JAPNTZ010000009">
    <property type="protein sequence ID" value="MCY1141572.1"/>
    <property type="molecule type" value="Genomic_DNA"/>
</dbReference>
<evidence type="ECO:0000259" key="3">
    <source>
        <dbReference type="PROSITE" id="PS50837"/>
    </source>
</evidence>
<dbReference type="InterPro" id="IPR027417">
    <property type="entry name" value="P-loop_NTPase"/>
</dbReference>
<feature type="compositionally biased region" description="Basic residues" evidence="1">
    <location>
        <begin position="688"/>
        <end position="698"/>
    </location>
</feature>
<dbReference type="SUPFAM" id="SSF52540">
    <property type="entry name" value="P-loop containing nucleoside triphosphate hydrolases"/>
    <property type="match status" value="1"/>
</dbReference>
<feature type="transmembrane region" description="Helical" evidence="2">
    <location>
        <begin position="457"/>
        <end position="476"/>
    </location>
</feature>
<organism evidence="4 5">
    <name type="scientific">Paractinoplanes pyxinae</name>
    <dbReference type="NCBI Taxonomy" id="2997416"/>
    <lineage>
        <taxon>Bacteria</taxon>
        <taxon>Bacillati</taxon>
        <taxon>Actinomycetota</taxon>
        <taxon>Actinomycetes</taxon>
        <taxon>Micromonosporales</taxon>
        <taxon>Micromonosporaceae</taxon>
        <taxon>Paractinoplanes</taxon>
    </lineage>
</organism>
<protein>
    <submittedName>
        <fullName evidence="4">NACHT domain-containing protein</fullName>
    </submittedName>
</protein>
<feature type="transmembrane region" description="Helical" evidence="2">
    <location>
        <begin position="585"/>
        <end position="602"/>
    </location>
</feature>
<comment type="caution">
    <text evidence="4">The sequence shown here is derived from an EMBL/GenBank/DDBJ whole genome shotgun (WGS) entry which is preliminary data.</text>
</comment>
<dbReference type="InterPro" id="IPR007111">
    <property type="entry name" value="NACHT_NTPase"/>
</dbReference>
<feature type="transmembrane region" description="Helical" evidence="2">
    <location>
        <begin position="37"/>
        <end position="54"/>
    </location>
</feature>
<reference evidence="4" key="1">
    <citation type="submission" date="2022-11" db="EMBL/GenBank/DDBJ databases">
        <authorList>
            <person name="Somphong A."/>
            <person name="Phongsopitanun W."/>
        </authorList>
    </citation>
    <scope>NUCLEOTIDE SEQUENCE</scope>
    <source>
        <strain evidence="4">Pm04-4</strain>
    </source>
</reference>
<proteinExistence type="predicted"/>
<feature type="domain" description="NACHT" evidence="3">
    <location>
        <begin position="146"/>
        <end position="265"/>
    </location>
</feature>
<dbReference type="RefSeq" id="WP_267565964.1">
    <property type="nucleotide sequence ID" value="NZ_JAPNTZ010000009.1"/>
</dbReference>
<keyword evidence="5" id="KW-1185">Reference proteome</keyword>
<gene>
    <name evidence="4" type="ORF">OWR29_26540</name>
</gene>
<dbReference type="Gene3D" id="3.40.50.300">
    <property type="entry name" value="P-loop containing nucleotide triphosphate hydrolases"/>
    <property type="match status" value="1"/>
</dbReference>
<keyword evidence="2" id="KW-0812">Transmembrane</keyword>
<sequence length="709" mass="78059">MRWRQSLVIVAGVLAILAWDVSTNLLANIIPMRRAFWPVLLVVIGLLIAYLAGAQRDSERRNSSVDLDRVADDLAETIAATLRNDEEQRRVTQPAPLPVRWHEAGDGLADHPGNVTRTAIGSQGPALDVDDRLERIATVYGRIPSRRLVVLGEAGSGKTVLAGRLARGLLTERSPGQPVPVVVNVASWNPSVPLREWLAGKIERDHPRTAQRYAGRQSIAAALVETGRVLPLLDGFDEISQQLQADALRQLSEASDSPLVVTCRPEEYTQATLTSTVLSHAAVVELEDLDLPDVLDYLSRTVRPESEGRAGMWTAVVALVRDDPNGESATMLREALKNPLMVFLARSIYSDAGEADAAELVDSHRFPRASDIQRHLVAAYVPARYRATGSRPSWRLDHVQHWLAHLADDLDRRGTRELAWWQMADSIPARSRALIACVPLVLVSLAFWTLVLSNFVMGLNFCVLASLLYGAYFVAPGPPPARVSWTWRRPARIVVRYARNGLLIGLAGGLLLLGPAIFFSRPLPATVSPLWQAAAYAAFYALGPLCGVGFGAIVGVFAAIASGLEDHVDLTRSTDPAQSLTADRARSLARIAVIGLLLTLLAIPTAGWWAGIAWAVPVSALLVLRDSAWMRWLLFVRCWLPLQGRLPWRVAAFLNDTHQRGVLRRSGAVYVFRHALLHEHLAATARNTRQRHTRRWSPRNRERHVAAKL</sequence>
<feature type="compositionally biased region" description="Basic and acidic residues" evidence="1">
    <location>
        <begin position="699"/>
        <end position="709"/>
    </location>
</feature>
<accession>A0ABT4B508</accession>
<dbReference type="Pfam" id="PF05729">
    <property type="entry name" value="NACHT"/>
    <property type="match status" value="1"/>
</dbReference>
<evidence type="ECO:0000313" key="4">
    <source>
        <dbReference type="EMBL" id="MCY1141572.1"/>
    </source>
</evidence>
<keyword evidence="2" id="KW-0472">Membrane</keyword>
<feature type="transmembrane region" description="Helical" evidence="2">
    <location>
        <begin position="433"/>
        <end position="451"/>
    </location>
</feature>
<feature type="region of interest" description="Disordered" evidence="1">
    <location>
        <begin position="685"/>
        <end position="709"/>
    </location>
</feature>
<feature type="transmembrane region" description="Helical" evidence="2">
    <location>
        <begin position="538"/>
        <end position="564"/>
    </location>
</feature>
<feature type="transmembrane region" description="Helical" evidence="2">
    <location>
        <begin position="497"/>
        <end position="518"/>
    </location>
</feature>
<dbReference type="Proteomes" id="UP001151002">
    <property type="component" value="Unassembled WGS sequence"/>
</dbReference>
<keyword evidence="2" id="KW-1133">Transmembrane helix</keyword>
<evidence type="ECO:0000313" key="5">
    <source>
        <dbReference type="Proteomes" id="UP001151002"/>
    </source>
</evidence>